<feature type="domain" description="HTH gntR-type" evidence="4">
    <location>
        <begin position="8"/>
        <end position="75"/>
    </location>
</feature>
<name>A0A8J7V2B8_9PROT</name>
<organism evidence="5 6">
    <name type="scientific">Marivibrio halodurans</name>
    <dbReference type="NCBI Taxonomy" id="2039722"/>
    <lineage>
        <taxon>Bacteria</taxon>
        <taxon>Pseudomonadati</taxon>
        <taxon>Pseudomonadota</taxon>
        <taxon>Alphaproteobacteria</taxon>
        <taxon>Rhodospirillales</taxon>
        <taxon>Rhodospirillaceae</taxon>
        <taxon>Marivibrio</taxon>
    </lineage>
</organism>
<dbReference type="SMART" id="SM00345">
    <property type="entry name" value="HTH_GNTR"/>
    <property type="match status" value="1"/>
</dbReference>
<dbReference type="GO" id="GO:0003677">
    <property type="term" value="F:DNA binding"/>
    <property type="evidence" value="ECO:0007669"/>
    <property type="project" value="UniProtKB-KW"/>
</dbReference>
<dbReference type="Pfam" id="PF00392">
    <property type="entry name" value="GntR"/>
    <property type="match status" value="1"/>
</dbReference>
<evidence type="ECO:0000256" key="2">
    <source>
        <dbReference type="ARBA" id="ARBA00023125"/>
    </source>
</evidence>
<dbReference type="InterPro" id="IPR036390">
    <property type="entry name" value="WH_DNA-bd_sf"/>
</dbReference>
<gene>
    <name evidence="5" type="ORF">KAJ83_08300</name>
</gene>
<comment type="caution">
    <text evidence="5">The sequence shown here is derived from an EMBL/GenBank/DDBJ whole genome shotgun (WGS) entry which is preliminary data.</text>
</comment>
<dbReference type="Gene3D" id="1.20.120.530">
    <property type="entry name" value="GntR ligand-binding domain-like"/>
    <property type="match status" value="1"/>
</dbReference>
<dbReference type="SMART" id="SM00895">
    <property type="entry name" value="FCD"/>
    <property type="match status" value="1"/>
</dbReference>
<dbReference type="SUPFAM" id="SSF48008">
    <property type="entry name" value="GntR ligand-binding domain-like"/>
    <property type="match status" value="1"/>
</dbReference>
<evidence type="ECO:0000313" key="6">
    <source>
        <dbReference type="Proteomes" id="UP000672602"/>
    </source>
</evidence>
<evidence type="ECO:0000256" key="1">
    <source>
        <dbReference type="ARBA" id="ARBA00023015"/>
    </source>
</evidence>
<dbReference type="AlphaFoldDB" id="A0A8J7V2B8"/>
<dbReference type="PANTHER" id="PTHR43537:SF51">
    <property type="entry name" value="HTH-TYPE TRANSCRIPTIONAL REGULATOR LGOR-RELATED"/>
    <property type="match status" value="1"/>
</dbReference>
<evidence type="ECO:0000313" key="5">
    <source>
        <dbReference type="EMBL" id="MBP5857006.1"/>
    </source>
</evidence>
<dbReference type="SUPFAM" id="SSF46785">
    <property type="entry name" value="Winged helix' DNA-binding domain"/>
    <property type="match status" value="1"/>
</dbReference>
<protein>
    <submittedName>
        <fullName evidence="5">GntR family transcriptional regulator</fullName>
    </submittedName>
</protein>
<reference evidence="5" key="1">
    <citation type="submission" date="2021-04" db="EMBL/GenBank/DDBJ databases">
        <authorList>
            <person name="Zhang D.-C."/>
        </authorList>
    </citation>
    <scope>NUCLEOTIDE SEQUENCE</scope>
    <source>
        <strain evidence="5">CGMCC 1.15697</strain>
    </source>
</reference>
<dbReference type="PROSITE" id="PS50949">
    <property type="entry name" value="HTH_GNTR"/>
    <property type="match status" value="1"/>
</dbReference>
<keyword evidence="6" id="KW-1185">Reference proteome</keyword>
<keyword evidence="1" id="KW-0805">Transcription regulation</keyword>
<dbReference type="PANTHER" id="PTHR43537">
    <property type="entry name" value="TRANSCRIPTIONAL REGULATOR, GNTR FAMILY"/>
    <property type="match status" value="1"/>
</dbReference>
<dbReference type="Gene3D" id="1.10.10.10">
    <property type="entry name" value="Winged helix-like DNA-binding domain superfamily/Winged helix DNA-binding domain"/>
    <property type="match status" value="1"/>
</dbReference>
<dbReference type="InterPro" id="IPR000524">
    <property type="entry name" value="Tscrpt_reg_HTH_GntR"/>
</dbReference>
<dbReference type="InterPro" id="IPR008920">
    <property type="entry name" value="TF_FadR/GntR_C"/>
</dbReference>
<dbReference type="GO" id="GO:0003700">
    <property type="term" value="F:DNA-binding transcription factor activity"/>
    <property type="evidence" value="ECO:0007669"/>
    <property type="project" value="InterPro"/>
</dbReference>
<dbReference type="InterPro" id="IPR036388">
    <property type="entry name" value="WH-like_DNA-bd_sf"/>
</dbReference>
<keyword evidence="2" id="KW-0238">DNA-binding</keyword>
<proteinExistence type="predicted"/>
<keyword evidence="3" id="KW-0804">Transcription</keyword>
<dbReference type="Proteomes" id="UP000672602">
    <property type="component" value="Unassembled WGS sequence"/>
</dbReference>
<dbReference type="EMBL" id="JAGMWN010000003">
    <property type="protein sequence ID" value="MBP5857006.1"/>
    <property type="molecule type" value="Genomic_DNA"/>
</dbReference>
<dbReference type="RefSeq" id="WP_210681576.1">
    <property type="nucleotide sequence ID" value="NZ_JAGMWN010000003.1"/>
</dbReference>
<evidence type="ECO:0000259" key="4">
    <source>
        <dbReference type="PROSITE" id="PS50949"/>
    </source>
</evidence>
<dbReference type="Pfam" id="PF07729">
    <property type="entry name" value="FCD"/>
    <property type="match status" value="1"/>
</dbReference>
<sequence length="259" mass="28392">MASSTENATQVEKATQALREAVLSGVYGGDEKLREVPLSEMLGVSRTVVRLALSALELEGLVVHAPNRGFRTRAFSLEEVTDAIIVRGELEAIAARYICERGLSVDDRERFQDILARMEQVLADGFAEVEGRLAWMDLVAAFHGLLVSASGSPAIEATIAQLSRIPLVAPKSVVFDLSSADYSRDRVLDMFETRKQLVEALMNRQGGRAAALMVGYAYQACSNKRASFESMRSGRRLSMVPGMGLINRRDERTAPGPWK</sequence>
<dbReference type="InterPro" id="IPR011711">
    <property type="entry name" value="GntR_C"/>
</dbReference>
<accession>A0A8J7V2B8</accession>
<evidence type="ECO:0000256" key="3">
    <source>
        <dbReference type="ARBA" id="ARBA00023163"/>
    </source>
</evidence>